<dbReference type="Proteomes" id="UP001049518">
    <property type="component" value="Chromosome"/>
</dbReference>
<evidence type="ECO:0000256" key="1">
    <source>
        <dbReference type="SAM" id="Phobius"/>
    </source>
</evidence>
<feature type="chain" id="PRO_5046838365" evidence="2">
    <location>
        <begin position="23"/>
        <end position="144"/>
    </location>
</feature>
<sequence>MSTTITAPARVLASRPVWFACAAAGLAASAATELYGLAARAAGVPMQAGGVGAPAAEPITVGMFAMGTLICTFWGTVLALVLARFASRPSRVFVRAAVPLAVLSLVGPVAAGDTAVSTKVMLCVAHVLAAAIVIPVVARRLARS</sequence>
<feature type="transmembrane region" description="Helical" evidence="1">
    <location>
        <begin position="92"/>
        <end position="111"/>
    </location>
</feature>
<feature type="transmembrane region" description="Helical" evidence="1">
    <location>
        <begin position="117"/>
        <end position="138"/>
    </location>
</feature>
<keyword evidence="1" id="KW-1133">Transmembrane helix</keyword>
<name>A0ABX8QZV0_9ACTN</name>
<gene>
    <name evidence="3" type="ORF">AGRA3207_004063</name>
</gene>
<dbReference type="RefSeq" id="WP_231328649.1">
    <property type="nucleotide sequence ID" value="NZ_CP059572.1"/>
</dbReference>
<feature type="transmembrane region" description="Helical" evidence="1">
    <location>
        <begin position="60"/>
        <end position="85"/>
    </location>
</feature>
<reference evidence="3" key="1">
    <citation type="submission" date="2020-07" db="EMBL/GenBank/DDBJ databases">
        <authorList>
            <person name="Tarantini F.S."/>
            <person name="Hong K.W."/>
            <person name="Chan K.G."/>
        </authorList>
    </citation>
    <scope>NUCLEOTIDE SEQUENCE</scope>
    <source>
        <strain evidence="3">32-07</strain>
    </source>
</reference>
<organism evidence="3 4">
    <name type="scientific">Actinomadura graeca</name>
    <dbReference type="NCBI Taxonomy" id="2750812"/>
    <lineage>
        <taxon>Bacteria</taxon>
        <taxon>Bacillati</taxon>
        <taxon>Actinomycetota</taxon>
        <taxon>Actinomycetes</taxon>
        <taxon>Streptosporangiales</taxon>
        <taxon>Thermomonosporaceae</taxon>
        <taxon>Actinomadura</taxon>
    </lineage>
</organism>
<dbReference type="InterPro" id="IPR045713">
    <property type="entry name" value="DUF6069"/>
</dbReference>
<accession>A0ABX8QZV0</accession>
<keyword evidence="4" id="KW-1185">Reference proteome</keyword>
<evidence type="ECO:0000313" key="3">
    <source>
        <dbReference type="EMBL" id="QXJ22977.1"/>
    </source>
</evidence>
<dbReference type="Pfam" id="PF19545">
    <property type="entry name" value="DUF6069"/>
    <property type="match status" value="1"/>
</dbReference>
<protein>
    <submittedName>
        <fullName evidence="3">Uncharacterized protein</fullName>
    </submittedName>
</protein>
<dbReference type="EMBL" id="CP059572">
    <property type="protein sequence ID" value="QXJ22977.1"/>
    <property type="molecule type" value="Genomic_DNA"/>
</dbReference>
<keyword evidence="1" id="KW-0472">Membrane</keyword>
<keyword evidence="1" id="KW-0812">Transmembrane</keyword>
<proteinExistence type="predicted"/>
<evidence type="ECO:0000313" key="4">
    <source>
        <dbReference type="Proteomes" id="UP001049518"/>
    </source>
</evidence>
<keyword evidence="2" id="KW-0732">Signal</keyword>
<feature type="signal peptide" evidence="2">
    <location>
        <begin position="1"/>
        <end position="22"/>
    </location>
</feature>
<evidence type="ECO:0000256" key="2">
    <source>
        <dbReference type="SAM" id="SignalP"/>
    </source>
</evidence>